<comment type="pathway">
    <text evidence="1 10">Amino-acid biosynthesis; L-histidine biosynthesis; L-histidine from 5-phospho-alpha-D-ribose 1-diphosphate: step 5/9.</text>
</comment>
<dbReference type="EC" id="4.3.2.10" evidence="10"/>
<dbReference type="PIRSF" id="PIRSF000495">
    <property type="entry name" value="Amidotransf_hisH"/>
    <property type="match status" value="1"/>
</dbReference>
<sequence length="200" mass="21139">MTVIIDTGCANLASVRFALQRLGDHPLISADPAAILSADRVILPGVGAAQAAMTQLEQRELLSVLHKIEQPLLGICLGMQLLGASSEEGAAPDNPIRLPNLLPLHTARLKADGQPLPHMGWNTITPTEHPLFAGVVAGDYLYFVHSYGIAEGPLTLASCTYGSPFSAAVGRGNIMGVQFHPERSGAVGARILKNFLEYPA</sequence>
<reference evidence="13" key="1">
    <citation type="journal article" date="2019" name="Int. J. Syst. Evol. Microbiol.">
        <title>The Global Catalogue of Microorganisms (GCM) 10K type strain sequencing project: providing services to taxonomists for standard genome sequencing and annotation.</title>
        <authorList>
            <consortium name="The Broad Institute Genomics Platform"/>
            <consortium name="The Broad Institute Genome Sequencing Center for Infectious Disease"/>
            <person name="Wu L."/>
            <person name="Ma J."/>
        </authorList>
    </citation>
    <scope>NUCLEOTIDE SEQUENCE [LARGE SCALE GENOMIC DNA]</scope>
    <source>
        <strain evidence="13">JCM 18720</strain>
    </source>
</reference>
<keyword evidence="3 10" id="KW-0028">Amino-acid biosynthesis</keyword>
<comment type="catalytic activity">
    <reaction evidence="9 10">
        <text>L-glutamine + H2O = L-glutamate + NH4(+)</text>
        <dbReference type="Rhea" id="RHEA:15889"/>
        <dbReference type="ChEBI" id="CHEBI:15377"/>
        <dbReference type="ChEBI" id="CHEBI:28938"/>
        <dbReference type="ChEBI" id="CHEBI:29985"/>
        <dbReference type="ChEBI" id="CHEBI:58359"/>
        <dbReference type="EC" id="3.5.1.2"/>
    </reaction>
</comment>
<feature type="active site" description="Nucleophile" evidence="10">
    <location>
        <position position="76"/>
    </location>
</feature>
<dbReference type="NCBIfam" id="TIGR01855">
    <property type="entry name" value="IMP_synth_hisH"/>
    <property type="match status" value="1"/>
</dbReference>
<feature type="active site" evidence="10">
    <location>
        <position position="180"/>
    </location>
</feature>
<evidence type="ECO:0000313" key="13">
    <source>
        <dbReference type="Proteomes" id="UP001501600"/>
    </source>
</evidence>
<dbReference type="SUPFAM" id="SSF52317">
    <property type="entry name" value="Class I glutamine amidotransferase-like"/>
    <property type="match status" value="1"/>
</dbReference>
<keyword evidence="7 10" id="KW-0456">Lyase</keyword>
<proteinExistence type="inferred from homology"/>
<keyword evidence="13" id="KW-1185">Reference proteome</keyword>
<comment type="caution">
    <text evidence="12">The sequence shown here is derived from an EMBL/GenBank/DDBJ whole genome shotgun (WGS) entry which is preliminary data.</text>
</comment>
<evidence type="ECO:0000256" key="10">
    <source>
        <dbReference type="HAMAP-Rule" id="MF_00278"/>
    </source>
</evidence>
<keyword evidence="4 10" id="KW-0378">Hydrolase</keyword>
<feature type="active site" evidence="10">
    <location>
        <position position="182"/>
    </location>
</feature>
<dbReference type="HAMAP" id="MF_00278">
    <property type="entry name" value="HisH"/>
    <property type="match status" value="1"/>
</dbReference>
<dbReference type="PANTHER" id="PTHR42701">
    <property type="entry name" value="IMIDAZOLE GLYCEROL PHOSPHATE SYNTHASE SUBUNIT HISH"/>
    <property type="match status" value="1"/>
</dbReference>
<keyword evidence="10" id="KW-0963">Cytoplasm</keyword>
<evidence type="ECO:0000256" key="8">
    <source>
        <dbReference type="ARBA" id="ARBA00047838"/>
    </source>
</evidence>
<dbReference type="RefSeq" id="WP_345315779.1">
    <property type="nucleotide sequence ID" value="NZ_BAABLF010000005.1"/>
</dbReference>
<dbReference type="Pfam" id="PF00117">
    <property type="entry name" value="GATase"/>
    <property type="match status" value="1"/>
</dbReference>
<dbReference type="Gene3D" id="3.40.50.880">
    <property type="match status" value="1"/>
</dbReference>
<dbReference type="Proteomes" id="UP001501600">
    <property type="component" value="Unassembled WGS sequence"/>
</dbReference>
<evidence type="ECO:0000256" key="4">
    <source>
        <dbReference type="ARBA" id="ARBA00022801"/>
    </source>
</evidence>
<evidence type="ECO:0000256" key="1">
    <source>
        <dbReference type="ARBA" id="ARBA00005091"/>
    </source>
</evidence>
<keyword evidence="5 10" id="KW-0315">Glutamine amidotransferase</keyword>
<accession>A0ABP9RYL6</accession>
<feature type="domain" description="Glutamine amidotransferase" evidence="11">
    <location>
        <begin position="39"/>
        <end position="196"/>
    </location>
</feature>
<evidence type="ECO:0000256" key="7">
    <source>
        <dbReference type="ARBA" id="ARBA00023239"/>
    </source>
</evidence>
<evidence type="ECO:0000259" key="11">
    <source>
        <dbReference type="Pfam" id="PF00117"/>
    </source>
</evidence>
<comment type="catalytic activity">
    <reaction evidence="8 10">
        <text>5-[(5-phospho-1-deoxy-D-ribulos-1-ylimino)methylamino]-1-(5-phospho-beta-D-ribosyl)imidazole-4-carboxamide + L-glutamine = D-erythro-1-(imidazol-4-yl)glycerol 3-phosphate + 5-amino-1-(5-phospho-beta-D-ribosyl)imidazole-4-carboxamide + L-glutamate + H(+)</text>
        <dbReference type="Rhea" id="RHEA:24793"/>
        <dbReference type="ChEBI" id="CHEBI:15378"/>
        <dbReference type="ChEBI" id="CHEBI:29985"/>
        <dbReference type="ChEBI" id="CHEBI:58278"/>
        <dbReference type="ChEBI" id="CHEBI:58359"/>
        <dbReference type="ChEBI" id="CHEBI:58475"/>
        <dbReference type="ChEBI" id="CHEBI:58525"/>
        <dbReference type="EC" id="4.3.2.10"/>
    </reaction>
</comment>
<protein>
    <recommendedName>
        <fullName evidence="10">Imidazole glycerol phosphate synthase subunit HisH</fullName>
        <ecNumber evidence="10">4.3.2.10</ecNumber>
    </recommendedName>
    <alternativeName>
        <fullName evidence="10">IGP synthase glutaminase subunit</fullName>
        <ecNumber evidence="10">3.5.1.2</ecNumber>
    </alternativeName>
    <alternativeName>
        <fullName evidence="10">IGP synthase subunit HisH</fullName>
    </alternativeName>
    <alternativeName>
        <fullName evidence="10">ImGP synthase subunit HisH</fullName>
        <shortName evidence="10">IGPS subunit HisH</shortName>
    </alternativeName>
</protein>
<dbReference type="PROSITE" id="PS51273">
    <property type="entry name" value="GATASE_TYPE_1"/>
    <property type="match status" value="1"/>
</dbReference>
<gene>
    <name evidence="10 12" type="primary">hisH</name>
    <name evidence="12" type="ORF">GCM10025772_08280</name>
</gene>
<evidence type="ECO:0000256" key="6">
    <source>
        <dbReference type="ARBA" id="ARBA00023102"/>
    </source>
</evidence>
<evidence type="ECO:0000313" key="12">
    <source>
        <dbReference type="EMBL" id="GAA5188372.1"/>
    </source>
</evidence>
<comment type="function">
    <text evidence="10">IGPS catalyzes the conversion of PRFAR and glutamine to IGP, AICAR and glutamate. The HisH subunit catalyzes the hydrolysis of glutamine to glutamate and ammonia as part of the synthesis of IGP and AICAR. The resulting ammonia molecule is channeled to the active site of HisF.</text>
</comment>
<dbReference type="CDD" id="cd01748">
    <property type="entry name" value="GATase1_IGP_Synthase"/>
    <property type="match status" value="1"/>
</dbReference>
<evidence type="ECO:0000256" key="9">
    <source>
        <dbReference type="ARBA" id="ARBA00049534"/>
    </source>
</evidence>
<dbReference type="InterPro" id="IPR029062">
    <property type="entry name" value="Class_I_gatase-like"/>
</dbReference>
<dbReference type="InterPro" id="IPR017926">
    <property type="entry name" value="GATASE"/>
</dbReference>
<dbReference type="EMBL" id="BAABLF010000005">
    <property type="protein sequence ID" value="GAA5188372.1"/>
    <property type="molecule type" value="Genomic_DNA"/>
</dbReference>
<name>A0ABP9RYL6_9GAMM</name>
<comment type="subcellular location">
    <subcellularLocation>
        <location evidence="10">Cytoplasm</location>
    </subcellularLocation>
</comment>
<comment type="subunit">
    <text evidence="2 10">Heterodimer of HisH and HisF.</text>
</comment>
<keyword evidence="6 10" id="KW-0368">Histidine biosynthesis</keyword>
<dbReference type="InterPro" id="IPR010139">
    <property type="entry name" value="Imidazole-glycPsynth_HisH"/>
</dbReference>
<dbReference type="PANTHER" id="PTHR42701:SF1">
    <property type="entry name" value="IMIDAZOLE GLYCEROL PHOSPHATE SYNTHASE SUBUNIT HISH"/>
    <property type="match status" value="1"/>
</dbReference>
<evidence type="ECO:0000256" key="5">
    <source>
        <dbReference type="ARBA" id="ARBA00022962"/>
    </source>
</evidence>
<evidence type="ECO:0000256" key="2">
    <source>
        <dbReference type="ARBA" id="ARBA00011152"/>
    </source>
</evidence>
<dbReference type="EC" id="3.5.1.2" evidence="10"/>
<organism evidence="12 13">
    <name type="scientific">Ferrimonas gelatinilytica</name>
    <dbReference type="NCBI Taxonomy" id="1255257"/>
    <lineage>
        <taxon>Bacteria</taxon>
        <taxon>Pseudomonadati</taxon>
        <taxon>Pseudomonadota</taxon>
        <taxon>Gammaproteobacteria</taxon>
        <taxon>Alteromonadales</taxon>
        <taxon>Ferrimonadaceae</taxon>
        <taxon>Ferrimonas</taxon>
    </lineage>
</organism>
<evidence type="ECO:0000256" key="3">
    <source>
        <dbReference type="ARBA" id="ARBA00022605"/>
    </source>
</evidence>